<feature type="region of interest" description="Disordered" evidence="1">
    <location>
        <begin position="105"/>
        <end position="135"/>
    </location>
</feature>
<feature type="region of interest" description="Disordered" evidence="1">
    <location>
        <begin position="356"/>
        <end position="425"/>
    </location>
</feature>
<reference evidence="2" key="1">
    <citation type="journal article" date="2020" name="Fungal Divers.">
        <title>Resolving the Mortierellaceae phylogeny through synthesis of multi-gene phylogenetics and phylogenomics.</title>
        <authorList>
            <person name="Vandepol N."/>
            <person name="Liber J."/>
            <person name="Desiro A."/>
            <person name="Na H."/>
            <person name="Kennedy M."/>
            <person name="Barry K."/>
            <person name="Grigoriev I.V."/>
            <person name="Miller A.N."/>
            <person name="O'Donnell K."/>
            <person name="Stajich J.E."/>
            <person name="Bonito G."/>
        </authorList>
    </citation>
    <scope>NUCLEOTIDE SEQUENCE</scope>
    <source>
        <strain evidence="2">NRRL 6426</strain>
    </source>
</reference>
<comment type="caution">
    <text evidence="2">The sequence shown here is derived from an EMBL/GenBank/DDBJ whole genome shotgun (WGS) entry which is preliminary data.</text>
</comment>
<sequence length="479" mass="50943">MTLDDTPALDTSLASMNRLQLQAACVKLGLDSTPENELLRKQLREHEGYMQSHAHSSSATIANTTIEETEQDSVSHQPTDDTDVAMEDAPEVQTEESIVATIKVELEQEEEQQQHQGQDTAEEAEAQPEAMAVEELLIKQEVMDEHVQETSPLQDPTLVEVKIEKEETEVVIKQEKDTASSSTITIKQEKEEETIVTIKQEKIDAKSPSDDIKKEDSPVPIAQRRQLWEARSAAPSQQRSGLPLSKARINNQHANVQKRRRTADGEDDDVSMGEHSSPTPPSGTVRKLIGKFAGSSISAPSSPVGKKRRVDLPTTKSSPGLGGGSGDSTFPSIPKFKRVVKIPVSSTRAGSSLYAMGNSASRSVSGAIGARRKAASDSANSTTDKTSLGPTPPASAPTAGTTPKKIGSSKPVSAETINRLATPKKINTPASAAALSNVAPVPAPNFGASTSTAPSTATVTKARGPVLSTAARAAQRQKK</sequence>
<keyword evidence="3" id="KW-1185">Reference proteome</keyword>
<evidence type="ECO:0000313" key="3">
    <source>
        <dbReference type="Proteomes" id="UP000748756"/>
    </source>
</evidence>
<name>A0A9P5S802_9FUNG</name>
<accession>A0A9P5S802</accession>
<dbReference type="OrthoDB" id="2422904at2759"/>
<dbReference type="Proteomes" id="UP000748756">
    <property type="component" value="Unassembled WGS sequence"/>
</dbReference>
<dbReference type="EMBL" id="JAAAUQ010000102">
    <property type="protein sequence ID" value="KAF9154701.1"/>
    <property type="molecule type" value="Genomic_DNA"/>
</dbReference>
<feature type="region of interest" description="Disordered" evidence="1">
    <location>
        <begin position="198"/>
        <end position="335"/>
    </location>
</feature>
<protein>
    <submittedName>
        <fullName evidence="2">Uncharacterized protein</fullName>
    </submittedName>
</protein>
<organism evidence="2 3">
    <name type="scientific">Linnemannia schmuckeri</name>
    <dbReference type="NCBI Taxonomy" id="64567"/>
    <lineage>
        <taxon>Eukaryota</taxon>
        <taxon>Fungi</taxon>
        <taxon>Fungi incertae sedis</taxon>
        <taxon>Mucoromycota</taxon>
        <taxon>Mortierellomycotina</taxon>
        <taxon>Mortierellomycetes</taxon>
        <taxon>Mortierellales</taxon>
        <taxon>Mortierellaceae</taxon>
        <taxon>Linnemannia</taxon>
    </lineage>
</organism>
<evidence type="ECO:0000313" key="2">
    <source>
        <dbReference type="EMBL" id="KAF9154701.1"/>
    </source>
</evidence>
<proteinExistence type="predicted"/>
<feature type="compositionally biased region" description="Basic and acidic residues" evidence="1">
    <location>
        <begin position="199"/>
        <end position="217"/>
    </location>
</feature>
<feature type="compositionally biased region" description="Low complexity" evidence="1">
    <location>
        <begin position="448"/>
        <end position="459"/>
    </location>
</feature>
<evidence type="ECO:0000256" key="1">
    <source>
        <dbReference type="SAM" id="MobiDB-lite"/>
    </source>
</evidence>
<dbReference type="AlphaFoldDB" id="A0A9P5S802"/>
<feature type="region of interest" description="Disordered" evidence="1">
    <location>
        <begin position="439"/>
        <end position="459"/>
    </location>
</feature>
<gene>
    <name evidence="2" type="ORF">BG015_000156</name>
</gene>